<organism evidence="7 8">
    <name type="scientific">Cadophora malorum</name>
    <dbReference type="NCBI Taxonomy" id="108018"/>
    <lineage>
        <taxon>Eukaryota</taxon>
        <taxon>Fungi</taxon>
        <taxon>Dikarya</taxon>
        <taxon>Ascomycota</taxon>
        <taxon>Pezizomycotina</taxon>
        <taxon>Leotiomycetes</taxon>
        <taxon>Helotiales</taxon>
        <taxon>Ploettnerulaceae</taxon>
        <taxon>Cadophora</taxon>
    </lineage>
</organism>
<evidence type="ECO:0000256" key="6">
    <source>
        <dbReference type="SAM" id="Phobius"/>
    </source>
</evidence>
<evidence type="ECO:0000256" key="1">
    <source>
        <dbReference type="ARBA" id="ARBA00004141"/>
    </source>
</evidence>
<feature type="compositionally biased region" description="Basic and acidic residues" evidence="5">
    <location>
        <begin position="315"/>
        <end position="331"/>
    </location>
</feature>
<accession>A0A8H7TIT9</accession>
<name>A0A8H7TIT9_9HELO</name>
<feature type="compositionally biased region" description="Basic and acidic residues" evidence="5">
    <location>
        <begin position="183"/>
        <end position="193"/>
    </location>
</feature>
<feature type="transmembrane region" description="Helical" evidence="6">
    <location>
        <begin position="1396"/>
        <end position="1417"/>
    </location>
</feature>
<keyword evidence="3 6" id="KW-1133">Transmembrane helix</keyword>
<dbReference type="InterPro" id="IPR045863">
    <property type="entry name" value="CorA_TM1_TM2"/>
</dbReference>
<dbReference type="SUPFAM" id="SSF144083">
    <property type="entry name" value="Magnesium transport protein CorA, transmembrane region"/>
    <property type="match status" value="1"/>
</dbReference>
<feature type="compositionally biased region" description="Polar residues" evidence="5">
    <location>
        <begin position="564"/>
        <end position="576"/>
    </location>
</feature>
<feature type="transmembrane region" description="Helical" evidence="6">
    <location>
        <begin position="1359"/>
        <end position="1384"/>
    </location>
</feature>
<evidence type="ECO:0000256" key="2">
    <source>
        <dbReference type="ARBA" id="ARBA00022692"/>
    </source>
</evidence>
<keyword evidence="2 6" id="KW-0812">Transmembrane</keyword>
<feature type="compositionally biased region" description="Basic and acidic residues" evidence="5">
    <location>
        <begin position="288"/>
        <end position="306"/>
    </location>
</feature>
<dbReference type="Gene3D" id="1.20.58.340">
    <property type="entry name" value="Magnesium transport protein CorA, transmembrane region"/>
    <property type="match status" value="1"/>
</dbReference>
<dbReference type="GO" id="GO:0016020">
    <property type="term" value="C:membrane"/>
    <property type="evidence" value="ECO:0007669"/>
    <property type="project" value="UniProtKB-SubCell"/>
</dbReference>
<dbReference type="EMBL" id="JAFJYH010000083">
    <property type="protein sequence ID" value="KAG4420459.1"/>
    <property type="molecule type" value="Genomic_DNA"/>
</dbReference>
<reference evidence="7" key="1">
    <citation type="submission" date="2021-02" db="EMBL/GenBank/DDBJ databases">
        <title>Genome sequence Cadophora malorum strain M34.</title>
        <authorList>
            <person name="Stefanovic E."/>
            <person name="Vu D."/>
            <person name="Scully C."/>
            <person name="Dijksterhuis J."/>
            <person name="Roader J."/>
            <person name="Houbraken J."/>
        </authorList>
    </citation>
    <scope>NUCLEOTIDE SEQUENCE</scope>
    <source>
        <strain evidence="7">M34</strain>
    </source>
</reference>
<evidence type="ECO:0000313" key="7">
    <source>
        <dbReference type="EMBL" id="KAG4420459.1"/>
    </source>
</evidence>
<feature type="compositionally biased region" description="Basic and acidic residues" evidence="5">
    <location>
        <begin position="578"/>
        <end position="597"/>
    </location>
</feature>
<evidence type="ECO:0000256" key="3">
    <source>
        <dbReference type="ARBA" id="ARBA00022989"/>
    </source>
</evidence>
<dbReference type="OrthoDB" id="5286874at2759"/>
<dbReference type="Pfam" id="PF01544">
    <property type="entry name" value="CorA"/>
    <property type="match status" value="1"/>
</dbReference>
<comment type="caution">
    <text evidence="7">The sequence shown here is derived from an EMBL/GenBank/DDBJ whole genome shotgun (WGS) entry which is preliminary data.</text>
</comment>
<feature type="compositionally biased region" description="Basic and acidic residues" evidence="5">
    <location>
        <begin position="80"/>
        <end position="100"/>
    </location>
</feature>
<feature type="region of interest" description="Disordered" evidence="5">
    <location>
        <begin position="407"/>
        <end position="461"/>
    </location>
</feature>
<feature type="compositionally biased region" description="Acidic residues" evidence="5">
    <location>
        <begin position="1"/>
        <end position="11"/>
    </location>
</feature>
<evidence type="ECO:0000256" key="4">
    <source>
        <dbReference type="ARBA" id="ARBA00023136"/>
    </source>
</evidence>
<feature type="compositionally biased region" description="Basic and acidic residues" evidence="5">
    <location>
        <begin position="127"/>
        <end position="144"/>
    </location>
</feature>
<dbReference type="Proteomes" id="UP000664132">
    <property type="component" value="Unassembled WGS sequence"/>
</dbReference>
<evidence type="ECO:0000313" key="8">
    <source>
        <dbReference type="Proteomes" id="UP000664132"/>
    </source>
</evidence>
<feature type="region of interest" description="Disordered" evidence="5">
    <location>
        <begin position="890"/>
        <end position="940"/>
    </location>
</feature>
<proteinExistence type="predicted"/>
<evidence type="ECO:0000256" key="5">
    <source>
        <dbReference type="SAM" id="MobiDB-lite"/>
    </source>
</evidence>
<feature type="compositionally biased region" description="Basic residues" evidence="5">
    <location>
        <begin position="441"/>
        <end position="455"/>
    </location>
</feature>
<protein>
    <recommendedName>
        <fullName evidence="9">Cora-domain-containing protein</fullName>
    </recommendedName>
</protein>
<feature type="compositionally biased region" description="Basic and acidic residues" evidence="5">
    <location>
        <begin position="247"/>
        <end position="269"/>
    </location>
</feature>
<dbReference type="GO" id="GO:0046873">
    <property type="term" value="F:metal ion transmembrane transporter activity"/>
    <property type="evidence" value="ECO:0007669"/>
    <property type="project" value="InterPro"/>
</dbReference>
<keyword evidence="4 6" id="KW-0472">Membrane</keyword>
<sequence>MEPYVVDEAEEEGRPGPDTNASNQAPPVSEQAPPEQRTTEQVSPPRAAPRRDPTLPVRFASPVTGPDEGSTNRRRPFRRTSRDRSPPERQGRDERERAGRESSPFFGERDRRTSSPSPIRNFPPPLEEARRGRDAPVTGARDRSPSLYADISRDGRASRAPNRNRRDSYFCEEDTIYMPSYFERSRNPDERGRSSYYDEEDDLDIRVRRARATNPFSPGPEPRHIPAPRPAEPRRYSDYYDDDDEIDIRMRDGRPDTGRWSRTRFESPRRDHHPRRRGMSEYDEWEDDQRRNREFPVREREIERRHSPPRRRKSTRADYFDDPKPPTRTEDSYPSPRVYPRVIYREAPPPARRRSTFDRGEEDIDIRVERERERTPYISSNLHNPLTRNPFNPSASNYLIPAASSSSRFRVAPPPPPPTVAPVIINNRIYRDSDDEDNSPKPRRTRSRSRSRSRSRVAPPPRLVEPVIINNRIFDDYEDEYTLYDRGENDHLSLIKPSAYSRSRSRVQSRSMAPSVAPVIINNRIVDDYEADDYGTKRWDEPDIGIVPQAYPFSLSRHSKSLHGTESIMSSTSDISDVSEKSEQNIEPQPKVKSESGRTYEVLRSQYIGDGVIGGSHAVKLALMPDPVPASSKGMAAVFRWVHFEDKTMDFDNFEHNALNIPGLTDFETAAIAKTLGRAKKGYDKPLQTSTKVKTRFMVPSFLQDNVVGEKRSAVSKARTVSWLCVPYFCLEKYSTPSGLRQSSHPMRTLLQARFALIQKDRDMKQAVCYLQNIPPEHCFHIAQVWLLILDDSLVVSCARLPMDSLRGDCISVLPKADLQSSLSSPHILVSTKSSLLWTIPLEECQAWFVEVKFNEKPITSSDWPRITKLAEKSSVRLVVDFKIPPKPEPVKGSLSFEEEPSQNSEDVPSVPAPGIQPGTAPSLQPMDLRTPKKSRSTPMNQFNEEFHVFTWLNSRNGSQHHSLDASAVNINYLLSGFESQGVQNDLTEIDNYLTKETTLNHRLIYNRAPGLENRADIYRRLSELKPDAESTEEHVIARYETSTGIVNAAELLYRFFLPPDYQAPTIPKFWGTFARLFRSMPEAKPSSQARTSNRHMKCDREASEILDWLTQINNSTVPFKDYISHVPVADRPDIQIPEELTRAWLHLILALTASNEDMRLFDTQMTTCHELIDQGIKKVVSNTSKVDMSDYAVFPPFEFASLIAFQLSRDENGSAMDISDAYLEYLKTIQSDIEANPLDRNHQDRIVCLKQEIEVISETLDAQNLVLRQAQRGFGASRIGAREDAEYADTGFSRRHFPRTASHLLPADSAGVQSLIIQDNLALVENRIRGFREMRKIASELGDWNIQKIDSNKDRQEAAIYAFTIVTIIFLPLGTVAGIMGMNTSDVRDMPFGQWVYWATALPLTILVIALCLAWAGELNNFTQGFANLWRRNPSRYRIIQGGYERVGRKKRYGYRDMVLNGSRRSNVMYGGRENYV</sequence>
<comment type="subcellular location">
    <subcellularLocation>
        <location evidence="1">Membrane</location>
        <topology evidence="1">Multi-pass membrane protein</topology>
    </subcellularLocation>
</comment>
<keyword evidence="8" id="KW-1185">Reference proteome</keyword>
<feature type="region of interest" description="Disordered" evidence="5">
    <location>
        <begin position="1"/>
        <end position="359"/>
    </location>
</feature>
<feature type="region of interest" description="Disordered" evidence="5">
    <location>
        <begin position="564"/>
        <end position="597"/>
    </location>
</feature>
<dbReference type="InterPro" id="IPR002523">
    <property type="entry name" value="MgTranspt_CorA/ZnTranspt_ZntB"/>
</dbReference>
<gene>
    <name evidence="7" type="ORF">IFR04_006379</name>
</gene>
<feature type="compositionally biased region" description="Pro residues" evidence="5">
    <location>
        <begin position="217"/>
        <end position="230"/>
    </location>
</feature>
<evidence type="ECO:0008006" key="9">
    <source>
        <dbReference type="Google" id="ProtNLM"/>
    </source>
</evidence>